<dbReference type="OrthoDB" id="9031471at2"/>
<gene>
    <name evidence="2" type="ORF">BN112_1763</name>
</gene>
<dbReference type="GeneID" id="56479620"/>
<dbReference type="EMBL" id="HE965806">
    <property type="protein sequence ID" value="CCJ53680.1"/>
    <property type="molecule type" value="Genomic_DNA"/>
</dbReference>
<dbReference type="Gene3D" id="2.30.40.10">
    <property type="entry name" value="Urease, subunit C, domain 1"/>
    <property type="match status" value="1"/>
</dbReference>
<sequence length="546" mass="57359">MTMYADLVLHGGSIATLDDKLEQAQAVAIAAGRIIAVGSDAHCLALAGPGTRRIGLGGACVMPGINDSHCHPDGQAVKAGRWDDVSQVATQQALLARIADFHRRMPAGAWYLGFRFDDTHSGGYPARQALEQAAPGRPVFLLRRDAQVGLASAPALAALLASGLATQVPPHCLDAATGLARGRGVFAFTTHIAAADSLDDYLEGFPTLFAEMGRMGITSVHNALTSALAVQAYRALHGAGRLPVRVGMMLNGRDQRLVDETLAAGLRFGAGDDRLYLLGVEYGSDGSTSGRTAAYYQPYVGEEGGDGRPANRGDVNFSAEDLAAKVGRVMAAGLQAAATGNGDRGIDFALDAFEQGLRAHPGAVPPRIEHCCCAPPAIQQRMAALGVIDSSAAGFAYNLGDAYLRNRPSAEMAWMWPHRDMLDRGVLVCAHSDAPVCERNPFLGMWSMVTRKTASGASLGAGQAITPLEAMRCYTANPARAEGQAARKGTLSPGKLADLIVLDRDPCAVDPDEIRHTQVLATLVGGQATYRAAGAPSWADELPMRE</sequence>
<dbReference type="InterPro" id="IPR011059">
    <property type="entry name" value="Metal-dep_hydrolase_composite"/>
</dbReference>
<dbReference type="InterPro" id="IPR033932">
    <property type="entry name" value="YtcJ-like"/>
</dbReference>
<dbReference type="Proteomes" id="UP000007564">
    <property type="component" value="Chromosome"/>
</dbReference>
<dbReference type="SUPFAM" id="SSF51556">
    <property type="entry name" value="Metallo-dependent hydrolases"/>
    <property type="match status" value="1"/>
</dbReference>
<dbReference type="SUPFAM" id="SSF51338">
    <property type="entry name" value="Composite domain of metallo-dependent hydrolases"/>
    <property type="match status" value="1"/>
</dbReference>
<dbReference type="KEGG" id="bbh:BN112_1763"/>
<dbReference type="PANTHER" id="PTHR22642:SF2">
    <property type="entry name" value="PROTEIN LONG AFTER FAR-RED 3"/>
    <property type="match status" value="1"/>
</dbReference>
<name>A0A0C6P517_BORBO</name>
<dbReference type="InterPro" id="IPR013108">
    <property type="entry name" value="Amidohydro_3"/>
</dbReference>
<dbReference type="InterPro" id="IPR032466">
    <property type="entry name" value="Metal_Hydrolase"/>
</dbReference>
<dbReference type="PANTHER" id="PTHR22642">
    <property type="entry name" value="IMIDAZOLONEPROPIONASE"/>
    <property type="match status" value="1"/>
</dbReference>
<proteinExistence type="predicted"/>
<dbReference type="Gene3D" id="3.10.310.70">
    <property type="match status" value="1"/>
</dbReference>
<dbReference type="AlphaFoldDB" id="A0A0C6P517"/>
<accession>A0A0C6P517</accession>
<dbReference type="CDD" id="cd01300">
    <property type="entry name" value="YtcJ_like"/>
    <property type="match status" value="1"/>
</dbReference>
<evidence type="ECO:0000313" key="3">
    <source>
        <dbReference type="Proteomes" id="UP000007564"/>
    </source>
</evidence>
<feature type="domain" description="Amidohydrolase 3" evidence="1">
    <location>
        <begin position="56"/>
        <end position="530"/>
    </location>
</feature>
<dbReference type="GO" id="GO:0016810">
    <property type="term" value="F:hydrolase activity, acting on carbon-nitrogen (but not peptide) bonds"/>
    <property type="evidence" value="ECO:0007669"/>
    <property type="project" value="InterPro"/>
</dbReference>
<dbReference type="HOGENOM" id="CLU_009942_4_3_4"/>
<protein>
    <recommendedName>
        <fullName evidence="1">Amidohydrolase 3 domain-containing protein</fullName>
    </recommendedName>
</protein>
<dbReference type="Pfam" id="PF07969">
    <property type="entry name" value="Amidohydro_3"/>
    <property type="match status" value="1"/>
</dbReference>
<reference evidence="2 3" key="1">
    <citation type="journal article" date="2012" name="BMC Genomics">
        <title>Comparative genomics of the classical Bordetella subspecies: the evolution and exchange of virulence-associated diversity amongst closely related pathogens.</title>
        <authorList>
            <person name="Park J."/>
            <person name="Zhang Y."/>
            <person name="Buboltz A.M."/>
            <person name="Zhang X."/>
            <person name="Schuster S.C."/>
            <person name="Ahuja U."/>
            <person name="Liu M."/>
            <person name="Miller J.F."/>
            <person name="Sebaihia M."/>
            <person name="Bentley S.D."/>
            <person name="Parkhill J."/>
            <person name="Harvill E.T."/>
        </authorList>
    </citation>
    <scope>NUCLEOTIDE SEQUENCE [LARGE SCALE GENOMIC DNA]</scope>
    <source>
        <strain evidence="2 3">253</strain>
    </source>
</reference>
<dbReference type="Gene3D" id="3.20.20.140">
    <property type="entry name" value="Metal-dependent hydrolases"/>
    <property type="match status" value="1"/>
</dbReference>
<evidence type="ECO:0000313" key="2">
    <source>
        <dbReference type="EMBL" id="CCJ53680.1"/>
    </source>
</evidence>
<evidence type="ECO:0000259" key="1">
    <source>
        <dbReference type="Pfam" id="PF07969"/>
    </source>
</evidence>
<organism evidence="2 3">
    <name type="scientific">Bordetella bronchiseptica 253</name>
    <dbReference type="NCBI Taxonomy" id="568707"/>
    <lineage>
        <taxon>Bacteria</taxon>
        <taxon>Pseudomonadati</taxon>
        <taxon>Pseudomonadota</taxon>
        <taxon>Betaproteobacteria</taxon>
        <taxon>Burkholderiales</taxon>
        <taxon>Alcaligenaceae</taxon>
        <taxon>Bordetella</taxon>
    </lineage>
</organism>
<dbReference type="RefSeq" id="WP_010926289.1">
    <property type="nucleotide sequence ID" value="NC_019382.1"/>
</dbReference>